<keyword evidence="3" id="KW-1185">Reference proteome</keyword>
<organism evidence="2 3">
    <name type="scientific">Strongylus vulgaris</name>
    <name type="common">Blood worm</name>
    <dbReference type="NCBI Taxonomy" id="40348"/>
    <lineage>
        <taxon>Eukaryota</taxon>
        <taxon>Metazoa</taxon>
        <taxon>Ecdysozoa</taxon>
        <taxon>Nematoda</taxon>
        <taxon>Chromadorea</taxon>
        <taxon>Rhabditida</taxon>
        <taxon>Rhabditina</taxon>
        <taxon>Rhabditomorpha</taxon>
        <taxon>Strongyloidea</taxon>
        <taxon>Strongylidae</taxon>
        <taxon>Strongylus</taxon>
    </lineage>
</organism>
<dbReference type="InterPro" id="IPR002999">
    <property type="entry name" value="Tudor"/>
</dbReference>
<accession>A0A3P7IEV6</accession>
<sequence length="305" mass="35124">MTYLYNLSCFVKVEDTVVKIIFIDEGITAWVAKECLARMPTDLAYHPWQAIKVSLCGIDMRQPLRRNGQPMLAWHKEECAIFRQILSAFPLVKTRTVKSSLVHNDYRKAVQVELYGIPDGHANTSSEVGVSIAALFSAKLRGHLRIRRVFNAAEFTPALNLEEQAIAPQLGQIPPFQRDFPANWKRVSIANDQASINDKMMEWRDWTPQKARIPPLEVDWYRTISQEYLINIEGSQTQSPYEFYARPICRKRVRVAHIDASDEDQLQSETEAMLNAHDELRKKATVLDAFYSLKDNRSPLESDQW</sequence>
<proteinExistence type="predicted"/>
<dbReference type="GO" id="GO:0005737">
    <property type="term" value="C:cytoplasm"/>
    <property type="evidence" value="ECO:0007669"/>
    <property type="project" value="UniProtKB-ARBA"/>
</dbReference>
<dbReference type="InterPro" id="IPR035437">
    <property type="entry name" value="SNase_OB-fold_sf"/>
</dbReference>
<dbReference type="OrthoDB" id="5832178at2759"/>
<dbReference type="EMBL" id="UYYB01007474">
    <property type="protein sequence ID" value="VDM68056.1"/>
    <property type="molecule type" value="Genomic_DNA"/>
</dbReference>
<reference evidence="2 3" key="1">
    <citation type="submission" date="2018-11" db="EMBL/GenBank/DDBJ databases">
        <authorList>
            <consortium name="Pathogen Informatics"/>
        </authorList>
    </citation>
    <scope>NUCLEOTIDE SEQUENCE [LARGE SCALE GENOMIC DNA]</scope>
</reference>
<protein>
    <recommendedName>
        <fullName evidence="1">Tudor domain-containing protein</fullName>
    </recommendedName>
</protein>
<dbReference type="AlphaFoldDB" id="A0A3P7IEV6"/>
<evidence type="ECO:0000313" key="3">
    <source>
        <dbReference type="Proteomes" id="UP000270094"/>
    </source>
</evidence>
<name>A0A3P7IEV6_STRVU</name>
<gene>
    <name evidence="2" type="ORF">SVUK_LOCUS3054</name>
</gene>
<feature type="domain" description="Tudor" evidence="1">
    <location>
        <begin position="12"/>
        <end position="55"/>
    </location>
</feature>
<evidence type="ECO:0000259" key="1">
    <source>
        <dbReference type="Pfam" id="PF00567"/>
    </source>
</evidence>
<dbReference type="Gene3D" id="2.30.30.140">
    <property type="match status" value="1"/>
</dbReference>
<dbReference type="Proteomes" id="UP000270094">
    <property type="component" value="Unassembled WGS sequence"/>
</dbReference>
<dbReference type="SUPFAM" id="SSF63748">
    <property type="entry name" value="Tudor/PWWP/MBT"/>
    <property type="match status" value="1"/>
</dbReference>
<dbReference type="Gene3D" id="2.40.50.90">
    <property type="match status" value="1"/>
</dbReference>
<dbReference type="Pfam" id="PF00567">
    <property type="entry name" value="TUDOR"/>
    <property type="match status" value="1"/>
</dbReference>
<evidence type="ECO:0000313" key="2">
    <source>
        <dbReference type="EMBL" id="VDM68056.1"/>
    </source>
</evidence>